<dbReference type="Proteomes" id="UP001055039">
    <property type="component" value="Unassembled WGS sequence"/>
</dbReference>
<evidence type="ECO:0000313" key="1">
    <source>
        <dbReference type="EMBL" id="GJE67411.1"/>
    </source>
</evidence>
<proteinExistence type="predicted"/>
<organism evidence="1 2">
    <name type="scientific">Methylorubrum aminovorans</name>
    <dbReference type="NCBI Taxonomy" id="269069"/>
    <lineage>
        <taxon>Bacteria</taxon>
        <taxon>Pseudomonadati</taxon>
        <taxon>Pseudomonadota</taxon>
        <taxon>Alphaproteobacteria</taxon>
        <taxon>Hyphomicrobiales</taxon>
        <taxon>Methylobacteriaceae</taxon>
        <taxon>Methylorubrum</taxon>
    </lineage>
</organism>
<protein>
    <submittedName>
        <fullName evidence="1">Uncharacterized protein</fullName>
    </submittedName>
</protein>
<reference evidence="1" key="1">
    <citation type="journal article" date="2021" name="Front. Microbiol.">
        <title>Comprehensive Comparative Genomics and Phenotyping of Methylobacterium Species.</title>
        <authorList>
            <person name="Alessa O."/>
            <person name="Ogura Y."/>
            <person name="Fujitani Y."/>
            <person name="Takami H."/>
            <person name="Hayashi T."/>
            <person name="Sahin N."/>
            <person name="Tani A."/>
        </authorList>
    </citation>
    <scope>NUCLEOTIDE SEQUENCE</scope>
    <source>
        <strain evidence="1">NBRC 15686</strain>
    </source>
</reference>
<reference evidence="1" key="2">
    <citation type="submission" date="2021-08" db="EMBL/GenBank/DDBJ databases">
        <authorList>
            <person name="Tani A."/>
            <person name="Ola A."/>
            <person name="Ogura Y."/>
            <person name="Katsura K."/>
            <person name="Hayashi T."/>
        </authorList>
    </citation>
    <scope>NUCLEOTIDE SEQUENCE</scope>
    <source>
        <strain evidence="1">NBRC 15686</strain>
    </source>
</reference>
<name>A0ABQ4UJA7_9HYPH</name>
<dbReference type="EMBL" id="BPRC01000026">
    <property type="protein sequence ID" value="GJE67411.1"/>
    <property type="molecule type" value="Genomic_DNA"/>
</dbReference>
<sequence>MKTKNLCTPPFQVTTFRDGQAVIIETLETEVAARTRFSSAVELCSALDNAHAHKVELRAGAANLLDSWASVGPDVPERVGAEEQVA</sequence>
<comment type="caution">
    <text evidence="1">The sequence shown here is derived from an EMBL/GenBank/DDBJ whole genome shotgun (WGS) entry which is preliminary data.</text>
</comment>
<keyword evidence="2" id="KW-1185">Reference proteome</keyword>
<evidence type="ECO:0000313" key="2">
    <source>
        <dbReference type="Proteomes" id="UP001055039"/>
    </source>
</evidence>
<accession>A0ABQ4UJA7</accession>
<gene>
    <name evidence="1" type="ORF">LNAOJCKE_4642</name>
</gene>